<protein>
    <submittedName>
        <fullName evidence="2">Uncharacterized protein</fullName>
    </submittedName>
</protein>
<comment type="caution">
    <text evidence="2">The sequence shown here is derived from an EMBL/GenBank/DDBJ whole genome shotgun (WGS) entry which is preliminary data.</text>
</comment>
<reference evidence="2 3" key="1">
    <citation type="journal article" date="2015" name="Genome Announc.">
        <title>Draft genome sequence of a Halorubrum H3 strain isolated from the burlinskoye salt lake (Altai Krai, Russia).</title>
        <authorList>
            <person name="Rozanov A.S."/>
            <person name="Bryanskaya A.V."/>
            <person name="Malup T.K."/>
            <person name="Kotenko A.V."/>
            <person name="Peltek S.E."/>
        </authorList>
    </citation>
    <scope>NUCLEOTIDE SEQUENCE [LARGE SCALE GENOMIC DNA]</scope>
    <source>
        <strain evidence="2 3">H3</strain>
    </source>
</reference>
<dbReference type="Proteomes" id="UP000053331">
    <property type="component" value="Unassembled WGS sequence"/>
</dbReference>
<evidence type="ECO:0000256" key="1">
    <source>
        <dbReference type="SAM" id="Phobius"/>
    </source>
</evidence>
<feature type="transmembrane region" description="Helical" evidence="1">
    <location>
        <begin position="55"/>
        <end position="74"/>
    </location>
</feature>
<dbReference type="RefSeq" id="WP_050027181.1">
    <property type="nucleotide sequence ID" value="NZ_JNFH02000166.1"/>
</dbReference>
<gene>
    <name evidence="2" type="ORF">FK85_32000</name>
</gene>
<sequence>MAGRYGDLDYPKITKRGVLFGLGLFLIGAVGEAYIHTTGAQVPGWEEQLLLDLEFLGTAIALVTPFVFGIFLPLTE</sequence>
<proteinExistence type="predicted"/>
<keyword evidence="1" id="KW-0812">Transmembrane</keyword>
<feature type="transmembrane region" description="Helical" evidence="1">
    <location>
        <begin position="17"/>
        <end position="35"/>
    </location>
</feature>
<evidence type="ECO:0000313" key="3">
    <source>
        <dbReference type="Proteomes" id="UP000053331"/>
    </source>
</evidence>
<keyword evidence="3" id="KW-1185">Reference proteome</keyword>
<dbReference type="InterPro" id="IPR057182">
    <property type="entry name" value="DUF7860"/>
</dbReference>
<name>A0A0F8D417_9EURY</name>
<organism evidence="2 3">
    <name type="scientific">Halorubrum saccharovorum</name>
    <dbReference type="NCBI Taxonomy" id="2248"/>
    <lineage>
        <taxon>Archaea</taxon>
        <taxon>Methanobacteriati</taxon>
        <taxon>Methanobacteriota</taxon>
        <taxon>Stenosarchaea group</taxon>
        <taxon>Halobacteria</taxon>
        <taxon>Halobacteriales</taxon>
        <taxon>Haloferacaceae</taxon>
        <taxon>Halorubrum</taxon>
    </lineage>
</organism>
<dbReference type="Pfam" id="PF25259">
    <property type="entry name" value="DUF7860"/>
    <property type="match status" value="1"/>
</dbReference>
<evidence type="ECO:0000313" key="2">
    <source>
        <dbReference type="EMBL" id="KKF39009.1"/>
    </source>
</evidence>
<dbReference type="OrthoDB" id="201415at2157"/>
<accession>A0A0F8D417</accession>
<dbReference type="EMBL" id="JNFH02000166">
    <property type="protein sequence ID" value="KKF39009.1"/>
    <property type="molecule type" value="Genomic_DNA"/>
</dbReference>
<keyword evidence="1" id="KW-0472">Membrane</keyword>
<dbReference type="AlphaFoldDB" id="A0A0F8D417"/>
<keyword evidence="1" id="KW-1133">Transmembrane helix</keyword>